<accession>A0AAW1P7M7</accession>
<dbReference type="AlphaFoldDB" id="A0AAW1P7M7"/>
<organism evidence="1 2">
    <name type="scientific">Symbiochloris irregularis</name>
    <dbReference type="NCBI Taxonomy" id="706552"/>
    <lineage>
        <taxon>Eukaryota</taxon>
        <taxon>Viridiplantae</taxon>
        <taxon>Chlorophyta</taxon>
        <taxon>core chlorophytes</taxon>
        <taxon>Trebouxiophyceae</taxon>
        <taxon>Trebouxiales</taxon>
        <taxon>Trebouxiaceae</taxon>
        <taxon>Symbiochloris</taxon>
    </lineage>
</organism>
<evidence type="ECO:0000313" key="1">
    <source>
        <dbReference type="EMBL" id="KAK9804087.1"/>
    </source>
</evidence>
<reference evidence="1 2" key="1">
    <citation type="journal article" date="2024" name="Nat. Commun.">
        <title>Phylogenomics reveals the evolutionary origins of lichenization in chlorophyte algae.</title>
        <authorList>
            <person name="Puginier C."/>
            <person name="Libourel C."/>
            <person name="Otte J."/>
            <person name="Skaloud P."/>
            <person name="Haon M."/>
            <person name="Grisel S."/>
            <person name="Petersen M."/>
            <person name="Berrin J.G."/>
            <person name="Delaux P.M."/>
            <person name="Dal Grande F."/>
            <person name="Keller J."/>
        </authorList>
    </citation>
    <scope>NUCLEOTIDE SEQUENCE [LARGE SCALE GENOMIC DNA]</scope>
    <source>
        <strain evidence="1 2">SAG 2036</strain>
    </source>
</reference>
<sequence length="181" mass="20212">MYSKTVAREDRLPSDPKTPFIDEAHLKQATVSEFKNEMSAWMIAVHRKCDDINPTLAARYEAAQKANTGGICQSPIELGGKGVMEALFDQQQTVAQSTEQIQALARGRTAELPKILTEWRNMARDLKSDDPERFIKLTALQELVLQLSSGGAPTLTKQHFLDAMPNEQLVGDFMRSCQMTD</sequence>
<comment type="caution">
    <text evidence="1">The sequence shown here is derived from an EMBL/GenBank/DDBJ whole genome shotgun (WGS) entry which is preliminary data.</text>
</comment>
<dbReference type="EMBL" id="JALJOQ010000053">
    <property type="protein sequence ID" value="KAK9804087.1"/>
    <property type="molecule type" value="Genomic_DNA"/>
</dbReference>
<evidence type="ECO:0000313" key="2">
    <source>
        <dbReference type="Proteomes" id="UP001465755"/>
    </source>
</evidence>
<proteinExistence type="predicted"/>
<dbReference type="Proteomes" id="UP001465755">
    <property type="component" value="Unassembled WGS sequence"/>
</dbReference>
<gene>
    <name evidence="1" type="ORF">WJX73_005573</name>
</gene>
<protein>
    <submittedName>
        <fullName evidence="1">Uncharacterized protein</fullName>
    </submittedName>
</protein>
<name>A0AAW1P7M7_9CHLO</name>
<keyword evidence="2" id="KW-1185">Reference proteome</keyword>